<dbReference type="Gene3D" id="2.140.10.30">
    <property type="entry name" value="Dipeptidylpeptidase IV, N-terminal domain"/>
    <property type="match status" value="1"/>
</dbReference>
<dbReference type="Pfam" id="PF00930">
    <property type="entry name" value="DPPIV_N"/>
    <property type="match status" value="1"/>
</dbReference>
<dbReference type="EMBL" id="JAZDDG010000003">
    <property type="protein sequence ID" value="MEE1975816.1"/>
    <property type="molecule type" value="Genomic_DNA"/>
</dbReference>
<evidence type="ECO:0000313" key="3">
    <source>
        <dbReference type="EMBL" id="MEE1975816.1"/>
    </source>
</evidence>
<protein>
    <submittedName>
        <fullName evidence="3">S9 family peptidase</fullName>
    </submittedName>
</protein>
<evidence type="ECO:0000313" key="4">
    <source>
        <dbReference type="Proteomes" id="UP001356308"/>
    </source>
</evidence>
<dbReference type="InterPro" id="IPR002469">
    <property type="entry name" value="Peptidase_S9B_N"/>
</dbReference>
<organism evidence="3 4">
    <name type="scientific">Maribacter cobaltidurans</name>
    <dbReference type="NCBI Taxonomy" id="1178778"/>
    <lineage>
        <taxon>Bacteria</taxon>
        <taxon>Pseudomonadati</taxon>
        <taxon>Bacteroidota</taxon>
        <taxon>Flavobacteriia</taxon>
        <taxon>Flavobacteriales</taxon>
        <taxon>Flavobacteriaceae</taxon>
        <taxon>Maribacter</taxon>
    </lineage>
</organism>
<dbReference type="SUPFAM" id="SSF53474">
    <property type="entry name" value="alpha/beta-Hydrolases"/>
    <property type="match status" value="1"/>
</dbReference>
<dbReference type="InterPro" id="IPR050278">
    <property type="entry name" value="Serine_Prot_S9B/DPPIV"/>
</dbReference>
<dbReference type="Proteomes" id="UP001356308">
    <property type="component" value="Unassembled WGS sequence"/>
</dbReference>
<reference evidence="3 4" key="1">
    <citation type="submission" date="2024-01" db="EMBL/GenBank/DDBJ databases">
        <title>Maribacter spp. originated from different algae showed divergent polysaccharides utilization ability.</title>
        <authorList>
            <person name="Wang H."/>
            <person name="Wu Y."/>
        </authorList>
    </citation>
    <scope>NUCLEOTIDE SEQUENCE [LARGE SCALE GENOMIC DNA]</scope>
    <source>
        <strain evidence="3 4">PR1</strain>
    </source>
</reference>
<evidence type="ECO:0000259" key="2">
    <source>
        <dbReference type="Pfam" id="PF00930"/>
    </source>
</evidence>
<feature type="domain" description="Dipeptidylpeptidase IV N-terminal" evidence="2">
    <location>
        <begin position="103"/>
        <end position="450"/>
    </location>
</feature>
<dbReference type="PANTHER" id="PTHR11731">
    <property type="entry name" value="PROTEASE FAMILY S9B,C DIPEPTIDYL-PEPTIDASE IV-RELATED"/>
    <property type="match status" value="1"/>
</dbReference>
<sequence>MKRLLVIPVFLLIVCSSQSQEQLKLEDIYSNGTYSSKRYGPVRWMKDNKGYSTLERNLDVGGSDIVRYEAKSGARSVLVSAEKLVPSGATEPLSIRNYEWSLDNSKLLVFTNTRKVRRYHTRGDYWVLDMASGALTQLGRSVERTTMMFAKFSPDATKVGYVSKNNIFVEDLESSVITQITFDGNDTIINGTFDWVYEEELSCRDGFRWSPNGEQIAYWQSNTENIGTFYMINNVDSIYSKPIPLPYPKVGTKNSEVKVGVVNSTGGETSWFDIPGDPTNNYLARMDFIPNSHEVMIQQLNRRQNSNTVWIGNTKTMELNTIFVDRDDAWLDVHDNIMWLENENYFTWTSEKDGALHLYKVSRDGKKFSTITKGDIDVVKINCIDPKGGYVYYIASPENYTQRYLYRSKIDGSTMPERVSPKNQPGQHGYQISADAKYAIHTYQNTKTPPVISLINLQKHSPLRVLEDNKELASKMNSLGLTPKQFIKIDIGEVVLDAWMIKPPKFNSEKKYPIVFYVYGEPAGSTVQDAWQGGDLWHQYLAAQGYIVVSIDNRGTRTPRGRDWRKSIYKQIGILAAHDQVAAAKKLFETYSFIDTGKVGIWGWSGGGQMTMNCLFRYPEVYGSGLAVAFVADQRLYDNIYQERYMGLLEDNEANYIAGSPITHAKKLKGNLMIIHGTADDNVHYQSFERLTNELIKYNKMFDMMSYPMRSHSINERENTSLHLRRTMARYWNRVFDR</sequence>
<comment type="caution">
    <text evidence="3">The sequence shown here is derived from an EMBL/GenBank/DDBJ whole genome shotgun (WGS) entry which is preliminary data.</text>
</comment>
<dbReference type="Pfam" id="PF00326">
    <property type="entry name" value="Peptidase_S9"/>
    <property type="match status" value="1"/>
</dbReference>
<accession>A0ABU7IS68</accession>
<dbReference type="InterPro" id="IPR029058">
    <property type="entry name" value="AB_hydrolase_fold"/>
</dbReference>
<feature type="domain" description="Peptidase S9 prolyl oligopeptidase catalytic" evidence="1">
    <location>
        <begin position="539"/>
        <end position="737"/>
    </location>
</feature>
<evidence type="ECO:0000259" key="1">
    <source>
        <dbReference type="Pfam" id="PF00326"/>
    </source>
</evidence>
<dbReference type="RefSeq" id="WP_272650637.1">
    <property type="nucleotide sequence ID" value="NZ_JAZDDG010000003.1"/>
</dbReference>
<dbReference type="Gene3D" id="3.40.50.1820">
    <property type="entry name" value="alpha/beta hydrolase"/>
    <property type="match status" value="1"/>
</dbReference>
<dbReference type="SUPFAM" id="SSF82171">
    <property type="entry name" value="DPP6 N-terminal domain-like"/>
    <property type="match status" value="1"/>
</dbReference>
<name>A0ABU7IS68_9FLAO</name>
<dbReference type="InterPro" id="IPR001375">
    <property type="entry name" value="Peptidase_S9_cat"/>
</dbReference>
<proteinExistence type="predicted"/>
<dbReference type="PANTHER" id="PTHR11731:SF193">
    <property type="entry name" value="DIPEPTIDYL PEPTIDASE 9"/>
    <property type="match status" value="1"/>
</dbReference>
<keyword evidence="4" id="KW-1185">Reference proteome</keyword>
<gene>
    <name evidence="3" type="ORF">V1I91_07030</name>
</gene>